<name>A0A371GXG7_MUCPR</name>
<protein>
    <submittedName>
        <fullName evidence="1">Uncharacterized protein</fullName>
    </submittedName>
</protein>
<keyword evidence="2" id="KW-1185">Reference proteome</keyword>
<evidence type="ECO:0000313" key="1">
    <source>
        <dbReference type="EMBL" id="RDX95244.1"/>
    </source>
</evidence>
<dbReference type="EMBL" id="QJKJ01004179">
    <property type="protein sequence ID" value="RDX95244.1"/>
    <property type="molecule type" value="Genomic_DNA"/>
</dbReference>
<comment type="caution">
    <text evidence="1">The sequence shown here is derived from an EMBL/GenBank/DDBJ whole genome shotgun (WGS) entry which is preliminary data.</text>
</comment>
<proteinExistence type="predicted"/>
<evidence type="ECO:0000313" key="2">
    <source>
        <dbReference type="Proteomes" id="UP000257109"/>
    </source>
</evidence>
<sequence>MNINHSQLVIESSIIIFIHNLSHISCFMARNFASALDCSTTFGFLLLHITRFPPINIQNLKFVHVQHLLNYYENKGGYDWGTLVPIVGLADLAQKRLKPKARLAGSGGGKYVLTALGIPTEGSHINLVGRNISKFPIPGPLVGCARHLSLGLTMPNSFSPTMVVGLCHYGNLKTYLSIVSSRSSTQTSIVILILLHVFTISSWSPLRQVKTHHNKEWYITHVLKSK</sequence>
<dbReference type="OrthoDB" id="922467at2759"/>
<reference evidence="1" key="1">
    <citation type="submission" date="2018-05" db="EMBL/GenBank/DDBJ databases">
        <title>Draft genome of Mucuna pruriens seed.</title>
        <authorList>
            <person name="Nnadi N.E."/>
            <person name="Vos R."/>
            <person name="Hasami M.H."/>
            <person name="Devisetty U.K."/>
            <person name="Aguiy J.C."/>
        </authorList>
    </citation>
    <scope>NUCLEOTIDE SEQUENCE [LARGE SCALE GENOMIC DNA]</scope>
    <source>
        <strain evidence="1">JCA_2017</strain>
    </source>
</reference>
<dbReference type="Proteomes" id="UP000257109">
    <property type="component" value="Unassembled WGS sequence"/>
</dbReference>
<feature type="non-terminal residue" evidence="1">
    <location>
        <position position="1"/>
    </location>
</feature>
<gene>
    <name evidence="1" type="ORF">CR513_22265</name>
</gene>
<accession>A0A371GXG7</accession>
<dbReference type="AlphaFoldDB" id="A0A371GXG7"/>
<feature type="non-terminal residue" evidence="1">
    <location>
        <position position="226"/>
    </location>
</feature>
<organism evidence="1 2">
    <name type="scientific">Mucuna pruriens</name>
    <name type="common">Velvet bean</name>
    <name type="synonym">Dolichos pruriens</name>
    <dbReference type="NCBI Taxonomy" id="157652"/>
    <lineage>
        <taxon>Eukaryota</taxon>
        <taxon>Viridiplantae</taxon>
        <taxon>Streptophyta</taxon>
        <taxon>Embryophyta</taxon>
        <taxon>Tracheophyta</taxon>
        <taxon>Spermatophyta</taxon>
        <taxon>Magnoliopsida</taxon>
        <taxon>eudicotyledons</taxon>
        <taxon>Gunneridae</taxon>
        <taxon>Pentapetalae</taxon>
        <taxon>rosids</taxon>
        <taxon>fabids</taxon>
        <taxon>Fabales</taxon>
        <taxon>Fabaceae</taxon>
        <taxon>Papilionoideae</taxon>
        <taxon>50 kb inversion clade</taxon>
        <taxon>NPAAA clade</taxon>
        <taxon>indigoferoid/millettioid clade</taxon>
        <taxon>Phaseoleae</taxon>
        <taxon>Mucuna</taxon>
    </lineage>
</organism>